<dbReference type="HOGENOM" id="CLU_000604_8_0_9"/>
<evidence type="ECO:0000256" key="2">
    <source>
        <dbReference type="ARBA" id="ARBA00022475"/>
    </source>
</evidence>
<dbReference type="InterPro" id="IPR050250">
    <property type="entry name" value="Macrolide_Exporter_MacB"/>
</dbReference>
<dbReference type="Proteomes" id="UP000003379">
    <property type="component" value="Unassembled WGS sequence"/>
</dbReference>
<feature type="domain" description="MacB-like periplasmic core" evidence="9">
    <location>
        <begin position="22"/>
        <end position="226"/>
    </location>
</feature>
<proteinExistence type="inferred from homology"/>
<dbReference type="RefSeq" id="WP_009529235.1">
    <property type="nucleotide sequence ID" value="NZ_JBQMYZ010000051.1"/>
</dbReference>
<dbReference type="EMBL" id="AFZG01000014">
    <property type="protein sequence ID" value="EHL19885.1"/>
    <property type="molecule type" value="Genomic_DNA"/>
</dbReference>
<evidence type="ECO:0000313" key="11">
    <source>
        <dbReference type="Proteomes" id="UP000003379"/>
    </source>
</evidence>
<gene>
    <name evidence="10" type="ORF">HMPREF9628_01218</name>
</gene>
<comment type="caution">
    <text evidence="10">The sequence shown here is derived from an EMBL/GenBank/DDBJ whole genome shotgun (WGS) entry which is preliminary data.</text>
</comment>
<name>G9XB51_9FIRM</name>
<keyword evidence="2" id="KW-1003">Cell membrane</keyword>
<dbReference type="PATRIC" id="fig|796940.3.peg.500"/>
<evidence type="ECO:0000256" key="1">
    <source>
        <dbReference type="ARBA" id="ARBA00004651"/>
    </source>
</evidence>
<evidence type="ECO:0000256" key="5">
    <source>
        <dbReference type="ARBA" id="ARBA00023136"/>
    </source>
</evidence>
<feature type="transmembrane region" description="Helical" evidence="7">
    <location>
        <begin position="322"/>
        <end position="344"/>
    </location>
</feature>
<reference evidence="10 11" key="1">
    <citation type="submission" date="2011-08" db="EMBL/GenBank/DDBJ databases">
        <title>The Genome Sequence of Eubacteriaceae bacterium CM5.</title>
        <authorList>
            <consortium name="The Broad Institute Genome Sequencing Platform"/>
            <person name="Earl A."/>
            <person name="Ward D."/>
            <person name="Feldgarden M."/>
            <person name="Gevers D."/>
            <person name="Sizova M."/>
            <person name="Hazen A."/>
            <person name="Epstein S."/>
            <person name="Young S.K."/>
            <person name="Zeng Q."/>
            <person name="Gargeya S."/>
            <person name="Fitzgerald M."/>
            <person name="Haas B."/>
            <person name="Abouelleil A."/>
            <person name="Alvarado L."/>
            <person name="Arachchi H.M."/>
            <person name="Berlin A."/>
            <person name="Brown A."/>
            <person name="Chapman S.B."/>
            <person name="Chen Z."/>
            <person name="Dunbar C."/>
            <person name="Freedman E."/>
            <person name="Gearin G."/>
            <person name="Gellesch M."/>
            <person name="Goldberg J."/>
            <person name="Griggs A."/>
            <person name="Gujja S."/>
            <person name="Heiman D."/>
            <person name="Howarth C."/>
            <person name="Larson L."/>
            <person name="Lui A."/>
            <person name="MacDonald P.J.P."/>
            <person name="Montmayeur A."/>
            <person name="Murphy C."/>
            <person name="Neiman D."/>
            <person name="Pearson M."/>
            <person name="Priest M."/>
            <person name="Roberts A."/>
            <person name="Saif S."/>
            <person name="Shea T."/>
            <person name="Shenoy N."/>
            <person name="Sisk P."/>
            <person name="Stolte C."/>
            <person name="Sykes S."/>
            <person name="Wortman J."/>
            <person name="Nusbaum C."/>
            <person name="Birren B."/>
        </authorList>
    </citation>
    <scope>NUCLEOTIDE SEQUENCE [LARGE SCALE GENOMIC DNA]</scope>
    <source>
        <strain evidence="10 11">CM5</strain>
    </source>
</reference>
<evidence type="ECO:0000256" key="6">
    <source>
        <dbReference type="ARBA" id="ARBA00038076"/>
    </source>
</evidence>
<dbReference type="Pfam" id="PF12704">
    <property type="entry name" value="MacB_PCD"/>
    <property type="match status" value="1"/>
</dbReference>
<dbReference type="STRING" id="796937.HMPREF9630_01287"/>
<comment type="similarity">
    <text evidence="6">Belongs to the ABC-4 integral membrane protein family.</text>
</comment>
<dbReference type="InterPro" id="IPR025857">
    <property type="entry name" value="MacB_PCD"/>
</dbReference>
<evidence type="ECO:0000256" key="7">
    <source>
        <dbReference type="SAM" id="Phobius"/>
    </source>
</evidence>
<dbReference type="AlphaFoldDB" id="G9XB51"/>
<sequence length="401" mass="43913">MGLILENFKMALSSIKANKMRSFLTMLGIIIGIASVITITSVGESTKATMNKFISGFGKNRVALYVNYEEENQIDDNKYFTLEDVDYIKGKFKNQLAYISLSNGSVSTIKRGIKEQKVNFSGVDYNYIKELSTYKIIYGRDFQENDVIGRKKVTIVNREFAQVLFGREDIVGEEITGTIDGETTTLKIIGVYNKEKTIFDSIGGGNQTDAYIPYTIAGSSTGYLDMKIAENLNSATESNKIKEFVTRYKQADPSTYKIQTLEEQAGMINQMLTMLSLGLGAIAAISLVVGGIGIMNIMLVSVTERTKEIGIRKSLGARKKDILLQFLIESIILSGAGGIIGTLIGLGLSNIATKFMNVDSTISVNAIITAVVFSFGVGIFFGLFPANKASNLDPIDALRYE</sequence>
<evidence type="ECO:0000313" key="10">
    <source>
        <dbReference type="EMBL" id="EHL19885.1"/>
    </source>
</evidence>
<comment type="subcellular location">
    <subcellularLocation>
        <location evidence="1">Cell membrane</location>
        <topology evidence="1">Multi-pass membrane protein</topology>
    </subcellularLocation>
</comment>
<dbReference type="Pfam" id="PF02687">
    <property type="entry name" value="FtsX"/>
    <property type="match status" value="1"/>
</dbReference>
<evidence type="ECO:0000256" key="3">
    <source>
        <dbReference type="ARBA" id="ARBA00022692"/>
    </source>
</evidence>
<keyword evidence="3 7" id="KW-0812">Transmembrane</keyword>
<feature type="domain" description="ABC3 transporter permease C-terminal" evidence="8">
    <location>
        <begin position="281"/>
        <end position="394"/>
    </location>
</feature>
<evidence type="ECO:0000259" key="8">
    <source>
        <dbReference type="Pfam" id="PF02687"/>
    </source>
</evidence>
<dbReference type="PANTHER" id="PTHR30572:SF4">
    <property type="entry name" value="ABC TRANSPORTER PERMEASE YTRF"/>
    <property type="match status" value="1"/>
</dbReference>
<feature type="transmembrane region" description="Helical" evidence="7">
    <location>
        <begin position="277"/>
        <end position="302"/>
    </location>
</feature>
<evidence type="ECO:0000259" key="9">
    <source>
        <dbReference type="Pfam" id="PF12704"/>
    </source>
</evidence>
<evidence type="ECO:0000256" key="4">
    <source>
        <dbReference type="ARBA" id="ARBA00022989"/>
    </source>
</evidence>
<feature type="transmembrane region" description="Helical" evidence="7">
    <location>
        <begin position="21"/>
        <end position="43"/>
    </location>
</feature>
<keyword evidence="5 7" id="KW-0472">Membrane</keyword>
<protein>
    <recommendedName>
        <fullName evidence="12">MacB-like periplasmic core domain protein</fullName>
    </recommendedName>
</protein>
<feature type="transmembrane region" description="Helical" evidence="7">
    <location>
        <begin position="364"/>
        <end position="384"/>
    </location>
</feature>
<dbReference type="InterPro" id="IPR003838">
    <property type="entry name" value="ABC3_permease_C"/>
</dbReference>
<organism evidence="10 11">
    <name type="scientific">Peptoanaerobacter stomatis</name>
    <dbReference type="NCBI Taxonomy" id="796937"/>
    <lineage>
        <taxon>Bacteria</taxon>
        <taxon>Bacillati</taxon>
        <taxon>Bacillota</taxon>
        <taxon>Clostridia</taxon>
        <taxon>Peptostreptococcales</taxon>
        <taxon>Filifactoraceae</taxon>
        <taxon>Peptoanaerobacter</taxon>
    </lineage>
</organism>
<evidence type="ECO:0008006" key="12">
    <source>
        <dbReference type="Google" id="ProtNLM"/>
    </source>
</evidence>
<keyword evidence="4 7" id="KW-1133">Transmembrane helix</keyword>
<dbReference type="GO" id="GO:0005886">
    <property type="term" value="C:plasma membrane"/>
    <property type="evidence" value="ECO:0007669"/>
    <property type="project" value="UniProtKB-SubCell"/>
</dbReference>
<accession>G9XB51</accession>
<dbReference type="PANTHER" id="PTHR30572">
    <property type="entry name" value="MEMBRANE COMPONENT OF TRANSPORTER-RELATED"/>
    <property type="match status" value="1"/>
</dbReference>
<dbReference type="GO" id="GO:0022857">
    <property type="term" value="F:transmembrane transporter activity"/>
    <property type="evidence" value="ECO:0007669"/>
    <property type="project" value="TreeGrafter"/>
</dbReference>